<dbReference type="Proteomes" id="UP001180845">
    <property type="component" value="Unassembled WGS sequence"/>
</dbReference>
<evidence type="ECO:0000259" key="1">
    <source>
        <dbReference type="Pfam" id="PF08545"/>
    </source>
</evidence>
<dbReference type="Pfam" id="PF08545">
    <property type="entry name" value="ACP_syn_III"/>
    <property type="match status" value="1"/>
</dbReference>
<sequence length="330" mass="35818">MDNSMLAEHFGMSSAWEQWLEMFIGTESRHFGFDVETGKRHHTLVDMGTEAGGKALEAAGTTPRDIDLIVMGTATPDQLMPATVNLIADRLGIDDVASFQLQSGCSGALQALDVAHQMLSTGRSRNALVLGAESVAKHYDTNMDFGNTDSSYAVNTLLFGDGAGAAVLSTDPVTEAAVLHPPLVRLVGMGHEPGQVVEWFGAGDRGLHDQQTGGHTAVTEDYRAIENRVPEMANEVLRQLLENLDWDETEFDYLLPPQLSGRMTKAIVDSLSVSDIREISRVREIGNTGNAAPFFQLERALPRMSRSDRAVCISIESSKWIKSGCAVEKV</sequence>
<organism evidence="2 3">
    <name type="scientific">Haloactinomyces albus</name>
    <dbReference type="NCBI Taxonomy" id="1352928"/>
    <lineage>
        <taxon>Bacteria</taxon>
        <taxon>Bacillati</taxon>
        <taxon>Actinomycetota</taxon>
        <taxon>Actinomycetes</taxon>
        <taxon>Actinopolysporales</taxon>
        <taxon>Actinopolysporaceae</taxon>
        <taxon>Haloactinomyces</taxon>
    </lineage>
</organism>
<dbReference type="EMBL" id="JAVDXW010000001">
    <property type="protein sequence ID" value="MDR7303669.1"/>
    <property type="molecule type" value="Genomic_DNA"/>
</dbReference>
<dbReference type="PANTHER" id="PTHR34069">
    <property type="entry name" value="3-OXOACYL-[ACYL-CARRIER-PROTEIN] SYNTHASE 3"/>
    <property type="match status" value="1"/>
</dbReference>
<dbReference type="InterPro" id="IPR013751">
    <property type="entry name" value="ACP_syn_III_N"/>
</dbReference>
<dbReference type="AlphaFoldDB" id="A0AAE4CN94"/>
<comment type="caution">
    <text evidence="2">The sequence shown here is derived from an EMBL/GenBank/DDBJ whole genome shotgun (WGS) entry which is preliminary data.</text>
</comment>
<dbReference type="Gene3D" id="3.40.47.10">
    <property type="match status" value="2"/>
</dbReference>
<keyword evidence="2" id="KW-0808">Transferase</keyword>
<dbReference type="RefSeq" id="WP_310276135.1">
    <property type="nucleotide sequence ID" value="NZ_JAVDXW010000001.1"/>
</dbReference>
<dbReference type="GO" id="GO:0033818">
    <property type="term" value="F:beta-ketoacyl-acyl-carrier-protein synthase III activity"/>
    <property type="evidence" value="ECO:0007669"/>
    <property type="project" value="UniProtKB-EC"/>
</dbReference>
<dbReference type="InterPro" id="IPR016039">
    <property type="entry name" value="Thiolase-like"/>
</dbReference>
<protein>
    <submittedName>
        <fullName evidence="2">3-oxoacyl-[acyl-carrier-protein] synthase-3</fullName>
        <ecNumber evidence="2">2.3.1.180</ecNumber>
    </submittedName>
</protein>
<dbReference type="SUPFAM" id="SSF53901">
    <property type="entry name" value="Thiolase-like"/>
    <property type="match status" value="2"/>
</dbReference>
<name>A0AAE4CN94_9ACTN</name>
<evidence type="ECO:0000313" key="2">
    <source>
        <dbReference type="EMBL" id="MDR7303669.1"/>
    </source>
</evidence>
<keyword evidence="2" id="KW-0012">Acyltransferase</keyword>
<proteinExistence type="predicted"/>
<dbReference type="GO" id="GO:0044550">
    <property type="term" value="P:secondary metabolite biosynthetic process"/>
    <property type="evidence" value="ECO:0007669"/>
    <property type="project" value="TreeGrafter"/>
</dbReference>
<accession>A0AAE4CN94</accession>
<evidence type="ECO:0000313" key="3">
    <source>
        <dbReference type="Proteomes" id="UP001180845"/>
    </source>
</evidence>
<dbReference type="GO" id="GO:0006633">
    <property type="term" value="P:fatty acid biosynthetic process"/>
    <property type="evidence" value="ECO:0007669"/>
    <property type="project" value="InterPro"/>
</dbReference>
<gene>
    <name evidence="2" type="ORF">JOF55_003850</name>
</gene>
<reference evidence="2" key="1">
    <citation type="submission" date="2023-07" db="EMBL/GenBank/DDBJ databases">
        <title>Sequencing the genomes of 1000 actinobacteria strains.</title>
        <authorList>
            <person name="Klenk H.-P."/>
        </authorList>
    </citation>
    <scope>NUCLEOTIDE SEQUENCE</scope>
    <source>
        <strain evidence="2">DSM 45977</strain>
    </source>
</reference>
<keyword evidence="3" id="KW-1185">Reference proteome</keyword>
<dbReference type="EC" id="2.3.1.180" evidence="2"/>
<dbReference type="PANTHER" id="PTHR34069:SF2">
    <property type="entry name" value="BETA-KETOACYL-[ACYL-CARRIER-PROTEIN] SYNTHASE III"/>
    <property type="match status" value="1"/>
</dbReference>
<feature type="domain" description="Beta-ketoacyl-[acyl-carrier-protein] synthase III N-terminal" evidence="1">
    <location>
        <begin position="99"/>
        <end position="171"/>
    </location>
</feature>
<dbReference type="GO" id="GO:0004315">
    <property type="term" value="F:3-oxoacyl-[acyl-carrier-protein] synthase activity"/>
    <property type="evidence" value="ECO:0007669"/>
    <property type="project" value="InterPro"/>
</dbReference>